<dbReference type="Pfam" id="PF02388">
    <property type="entry name" value="FemAB"/>
    <property type="match status" value="1"/>
</dbReference>
<dbReference type="AlphaFoldDB" id="A0A1I4HEI5"/>
<dbReference type="GO" id="GO:0008360">
    <property type="term" value="P:regulation of cell shape"/>
    <property type="evidence" value="ECO:0007669"/>
    <property type="project" value="UniProtKB-KW"/>
</dbReference>
<dbReference type="Gene3D" id="1.20.58.90">
    <property type="match status" value="1"/>
</dbReference>
<evidence type="ECO:0000256" key="4">
    <source>
        <dbReference type="ARBA" id="ARBA00022984"/>
    </source>
</evidence>
<reference evidence="8 11" key="2">
    <citation type="submission" date="2020-06" db="EMBL/GenBank/DDBJ databases">
        <title>Draft genome sequence of Lactic acid bacteria from Okinawan-style tofu.</title>
        <authorList>
            <person name="Takara I."/>
            <person name="Ikematsu S."/>
        </authorList>
    </citation>
    <scope>NUCLEOTIDE SEQUENCE [LARGE SCALE GENOMIC DNA]</scope>
    <source>
        <strain evidence="8">Lg38</strain>
        <strain evidence="11">lg38</strain>
    </source>
</reference>
<evidence type="ECO:0000313" key="11">
    <source>
        <dbReference type="Proteomes" id="UP000504756"/>
    </source>
</evidence>
<dbReference type="GO" id="GO:0071555">
    <property type="term" value="P:cell wall organization"/>
    <property type="evidence" value="ECO:0007669"/>
    <property type="project" value="UniProtKB-KW"/>
</dbReference>
<sequence length="389" mass="44417">MYTVKIGLDPHLHDKFVAASGMPNLLQTSKWATIKSSWNSEIIGFYQDDKLVASSLVLIRPLPLGFTMLYIPRGILMDYTDKALLKFVLLELKKFGKSQKALFIKFDPAYKFDDAYDLLTNLTSAGVEYTGRTTEMHDTIQPRYNAVIYKEDFSEENLDKKTRQFIRKARNSYPEVTFGGKELVPVFAELMKKTEARKNVSLRNADYYTKLLDTYGSDAFITLVKFNMAKVKKDMEANVEKIKDNQAKAKNEKRLKTLTEELAIAEKNVADITQFIAEKGEIIPVAGTLSIDAFGAAETLYAGTDTAFQKYYPSYLVWFETIQHAFENGANTLNMGGLENSLSEKDGLLKFKKHFNPRIEEYVGEFDLPVSKLLYKMANAMYMRRKTKH</sequence>
<dbReference type="InterPro" id="IPR050644">
    <property type="entry name" value="PG_Glycine_Bridge_Synth"/>
</dbReference>
<keyword evidence="4" id="KW-0573">Peptidoglycan synthesis</keyword>
<protein>
    <submittedName>
        <fullName evidence="9">UDP-N-acetylmuramoylpentapeptide-lysine N(6)-alanyltransferase</fullName>
    </submittedName>
</protein>
<proteinExistence type="inferred from homology"/>
<reference evidence="9 10" key="1">
    <citation type="submission" date="2016-10" db="EMBL/GenBank/DDBJ databases">
        <authorList>
            <person name="de Groot N.N."/>
        </authorList>
    </citation>
    <scope>NUCLEOTIDE SEQUENCE [LARGE SCALE GENOMIC DNA]</scope>
    <source>
        <strain evidence="9 10">M79</strain>
    </source>
</reference>
<dbReference type="GO" id="GO:0009252">
    <property type="term" value="P:peptidoglycan biosynthetic process"/>
    <property type="evidence" value="ECO:0007669"/>
    <property type="project" value="UniProtKB-KW"/>
</dbReference>
<dbReference type="InterPro" id="IPR003447">
    <property type="entry name" value="FEMABX"/>
</dbReference>
<keyword evidence="3" id="KW-0133">Cell shape</keyword>
<keyword evidence="6" id="KW-0961">Cell wall biogenesis/degradation</keyword>
<dbReference type="EMBL" id="FOTJ01000008">
    <property type="protein sequence ID" value="SFL40093.1"/>
    <property type="molecule type" value="Genomic_DNA"/>
</dbReference>
<keyword evidence="5" id="KW-0012">Acyltransferase</keyword>
<dbReference type="OrthoDB" id="2173585at2"/>
<evidence type="ECO:0000313" key="8">
    <source>
        <dbReference type="EMBL" id="GFO52541.1"/>
    </source>
</evidence>
<evidence type="ECO:0000313" key="9">
    <source>
        <dbReference type="EMBL" id="SFL40093.1"/>
    </source>
</evidence>
<dbReference type="GO" id="GO:0016755">
    <property type="term" value="F:aminoacyltransferase activity"/>
    <property type="evidence" value="ECO:0007669"/>
    <property type="project" value="InterPro"/>
</dbReference>
<dbReference type="Proteomes" id="UP000181969">
    <property type="component" value="Unassembled WGS sequence"/>
</dbReference>
<evidence type="ECO:0000256" key="7">
    <source>
        <dbReference type="SAM" id="Coils"/>
    </source>
</evidence>
<evidence type="ECO:0000256" key="5">
    <source>
        <dbReference type="ARBA" id="ARBA00023315"/>
    </source>
</evidence>
<gene>
    <name evidence="8" type="primary">murM</name>
    <name evidence="8" type="ORF">ikelab_18160</name>
    <name evidence="9" type="ORF">SAMN05216438_10843</name>
</gene>
<dbReference type="Proteomes" id="UP000504756">
    <property type="component" value="Unassembled WGS sequence"/>
</dbReference>
<accession>A0A1I4HEI5</accession>
<organism evidence="9 10">
    <name type="scientific">Lactococcus garvieae</name>
    <dbReference type="NCBI Taxonomy" id="1363"/>
    <lineage>
        <taxon>Bacteria</taxon>
        <taxon>Bacillati</taxon>
        <taxon>Bacillota</taxon>
        <taxon>Bacilli</taxon>
        <taxon>Lactobacillales</taxon>
        <taxon>Streptococcaceae</taxon>
        <taxon>Lactococcus</taxon>
    </lineage>
</organism>
<dbReference type="PANTHER" id="PTHR36174:SF1">
    <property type="entry name" value="LIPID II:GLYCINE GLYCYLTRANSFERASE"/>
    <property type="match status" value="1"/>
</dbReference>
<dbReference type="PROSITE" id="PS51191">
    <property type="entry name" value="FEMABX"/>
    <property type="match status" value="1"/>
</dbReference>
<dbReference type="SUPFAM" id="SSF55729">
    <property type="entry name" value="Acyl-CoA N-acyltransferases (Nat)"/>
    <property type="match status" value="2"/>
</dbReference>
<name>A0A1I4HEI5_9LACT</name>
<dbReference type="Gene3D" id="3.40.630.30">
    <property type="match status" value="2"/>
</dbReference>
<evidence type="ECO:0000256" key="2">
    <source>
        <dbReference type="ARBA" id="ARBA00022679"/>
    </source>
</evidence>
<dbReference type="EMBL" id="BLXU01000012">
    <property type="protein sequence ID" value="GFO52541.1"/>
    <property type="molecule type" value="Genomic_DNA"/>
</dbReference>
<evidence type="ECO:0000313" key="10">
    <source>
        <dbReference type="Proteomes" id="UP000181969"/>
    </source>
</evidence>
<keyword evidence="2 9" id="KW-0808">Transferase</keyword>
<evidence type="ECO:0000256" key="3">
    <source>
        <dbReference type="ARBA" id="ARBA00022960"/>
    </source>
</evidence>
<feature type="coiled-coil region" evidence="7">
    <location>
        <begin position="232"/>
        <end position="268"/>
    </location>
</feature>
<evidence type="ECO:0000256" key="1">
    <source>
        <dbReference type="ARBA" id="ARBA00009943"/>
    </source>
</evidence>
<keyword evidence="7" id="KW-0175">Coiled coil</keyword>
<dbReference type="InterPro" id="IPR016181">
    <property type="entry name" value="Acyl_CoA_acyltransferase"/>
</dbReference>
<dbReference type="PANTHER" id="PTHR36174">
    <property type="entry name" value="LIPID II:GLYCINE GLYCYLTRANSFERASE"/>
    <property type="match status" value="1"/>
</dbReference>
<comment type="similarity">
    <text evidence="1">Belongs to the FemABX family.</text>
</comment>
<dbReference type="RefSeq" id="WP_004258595.1">
    <property type="nucleotide sequence ID" value="NZ_BLXU01000012.1"/>
</dbReference>
<evidence type="ECO:0000256" key="6">
    <source>
        <dbReference type="ARBA" id="ARBA00023316"/>
    </source>
</evidence>